<evidence type="ECO:0000256" key="4">
    <source>
        <dbReference type="ARBA" id="ARBA00022801"/>
    </source>
</evidence>
<dbReference type="RefSeq" id="WP_249323302.1">
    <property type="nucleotide sequence ID" value="NZ_JACRTK010000002.1"/>
</dbReference>
<keyword evidence="6" id="KW-0464">Manganese</keyword>
<dbReference type="InterPro" id="IPR001932">
    <property type="entry name" value="PPM-type_phosphatase-like_dom"/>
</dbReference>
<dbReference type="SMART" id="SM00332">
    <property type="entry name" value="PP2Cc"/>
    <property type="match status" value="1"/>
</dbReference>
<name>A0A926ILS5_9FIRM</name>
<proteinExistence type="predicted"/>
<evidence type="ECO:0000256" key="2">
    <source>
        <dbReference type="ARBA" id="ARBA00013081"/>
    </source>
</evidence>
<dbReference type="Pfam" id="PF13672">
    <property type="entry name" value="PP2C_2"/>
    <property type="match status" value="1"/>
</dbReference>
<dbReference type="InterPro" id="IPR015655">
    <property type="entry name" value="PP2C"/>
</dbReference>
<dbReference type="EMBL" id="JACRTK010000002">
    <property type="protein sequence ID" value="MBC8590459.1"/>
    <property type="molecule type" value="Genomic_DNA"/>
</dbReference>
<dbReference type="Gene3D" id="3.60.40.10">
    <property type="entry name" value="PPM-type phosphatase domain"/>
    <property type="match status" value="1"/>
</dbReference>
<evidence type="ECO:0000256" key="8">
    <source>
        <dbReference type="ARBA" id="ARBA00048336"/>
    </source>
</evidence>
<dbReference type="CDD" id="cd00143">
    <property type="entry name" value="PP2Cc"/>
    <property type="match status" value="1"/>
</dbReference>
<dbReference type="PANTHER" id="PTHR13832:SF860">
    <property type="entry name" value="PROTEIN PHOSPHATASE PHPP"/>
    <property type="match status" value="1"/>
</dbReference>
<evidence type="ECO:0000313" key="10">
    <source>
        <dbReference type="EMBL" id="MBC8590459.1"/>
    </source>
</evidence>
<comment type="caution">
    <text evidence="10">The sequence shown here is derived from an EMBL/GenBank/DDBJ whole genome shotgun (WGS) entry which is preliminary data.</text>
</comment>
<dbReference type="PANTHER" id="PTHR13832">
    <property type="entry name" value="PROTEIN PHOSPHATASE 2C"/>
    <property type="match status" value="1"/>
</dbReference>
<dbReference type="GO" id="GO:0046872">
    <property type="term" value="F:metal ion binding"/>
    <property type="evidence" value="ECO:0007669"/>
    <property type="project" value="UniProtKB-KW"/>
</dbReference>
<keyword evidence="11" id="KW-1185">Reference proteome</keyword>
<evidence type="ECO:0000256" key="1">
    <source>
        <dbReference type="ARBA" id="ARBA00001936"/>
    </source>
</evidence>
<evidence type="ECO:0000259" key="9">
    <source>
        <dbReference type="PROSITE" id="PS51746"/>
    </source>
</evidence>
<keyword evidence="4" id="KW-0378">Hydrolase</keyword>
<organism evidence="10 11">
    <name type="scientific">Wansuia hejianensis</name>
    <dbReference type="NCBI Taxonomy" id="2763667"/>
    <lineage>
        <taxon>Bacteria</taxon>
        <taxon>Bacillati</taxon>
        <taxon>Bacillota</taxon>
        <taxon>Clostridia</taxon>
        <taxon>Lachnospirales</taxon>
        <taxon>Lachnospiraceae</taxon>
        <taxon>Wansuia</taxon>
    </lineage>
</organism>
<feature type="domain" description="PPM-type phosphatase" evidence="9">
    <location>
        <begin position="2"/>
        <end position="242"/>
    </location>
</feature>
<keyword evidence="3" id="KW-0479">Metal-binding</keyword>
<dbReference type="InterPro" id="IPR036457">
    <property type="entry name" value="PPM-type-like_dom_sf"/>
</dbReference>
<dbReference type="EC" id="3.1.3.16" evidence="2"/>
<comment type="catalytic activity">
    <reaction evidence="7">
        <text>O-phospho-L-seryl-[protein] + H2O = L-seryl-[protein] + phosphate</text>
        <dbReference type="Rhea" id="RHEA:20629"/>
        <dbReference type="Rhea" id="RHEA-COMP:9863"/>
        <dbReference type="Rhea" id="RHEA-COMP:11604"/>
        <dbReference type="ChEBI" id="CHEBI:15377"/>
        <dbReference type="ChEBI" id="CHEBI:29999"/>
        <dbReference type="ChEBI" id="CHEBI:43474"/>
        <dbReference type="ChEBI" id="CHEBI:83421"/>
        <dbReference type="EC" id="3.1.3.16"/>
    </reaction>
</comment>
<sequence>MEIAALTDVGLARENNQDSFFASANSEFPLFIIADGMGGHKAGEKASSMAVDIIKNKFSLMIREFDVKKDINLLIKSSIKKANEKIYLKSLERLEYQGMGTTITLAYILDNYIYIGNVGDSRAYYISKDEILQITEDHSLVNELVKNGSITNEEAKTHPQKNVITRAVGTSNNVKIDTYKYKYEMGDFLLLCSDGLTNMVDEMEILNIINGSNSLVDACQRLISMAKNNGGFDNITVVAIKF</sequence>
<dbReference type="FunFam" id="3.60.40.10:FF:000002">
    <property type="entry name" value="Serine/threonine phosphatase stp"/>
    <property type="match status" value="1"/>
</dbReference>
<reference evidence="10 11" key="1">
    <citation type="submission" date="2020-08" db="EMBL/GenBank/DDBJ databases">
        <title>Genome public.</title>
        <authorList>
            <person name="Liu C."/>
            <person name="Sun Q."/>
        </authorList>
    </citation>
    <scope>NUCLEOTIDE SEQUENCE [LARGE SCALE GENOMIC DNA]</scope>
    <source>
        <strain evidence="10 11">NSJ-26</strain>
    </source>
</reference>
<dbReference type="SMART" id="SM00331">
    <property type="entry name" value="PP2C_SIG"/>
    <property type="match status" value="1"/>
</dbReference>
<keyword evidence="5" id="KW-0904">Protein phosphatase</keyword>
<gene>
    <name evidence="10" type="ORF">H8689_04870</name>
</gene>
<evidence type="ECO:0000313" key="11">
    <source>
        <dbReference type="Proteomes" id="UP000601522"/>
    </source>
</evidence>
<evidence type="ECO:0000256" key="5">
    <source>
        <dbReference type="ARBA" id="ARBA00022912"/>
    </source>
</evidence>
<dbReference type="SUPFAM" id="SSF81606">
    <property type="entry name" value="PP2C-like"/>
    <property type="match status" value="1"/>
</dbReference>
<protein>
    <recommendedName>
        <fullName evidence="2">protein-serine/threonine phosphatase</fullName>
        <ecNumber evidence="2">3.1.3.16</ecNumber>
    </recommendedName>
</protein>
<evidence type="ECO:0000256" key="7">
    <source>
        <dbReference type="ARBA" id="ARBA00047761"/>
    </source>
</evidence>
<comment type="catalytic activity">
    <reaction evidence="8">
        <text>O-phospho-L-threonyl-[protein] + H2O = L-threonyl-[protein] + phosphate</text>
        <dbReference type="Rhea" id="RHEA:47004"/>
        <dbReference type="Rhea" id="RHEA-COMP:11060"/>
        <dbReference type="Rhea" id="RHEA-COMP:11605"/>
        <dbReference type="ChEBI" id="CHEBI:15377"/>
        <dbReference type="ChEBI" id="CHEBI:30013"/>
        <dbReference type="ChEBI" id="CHEBI:43474"/>
        <dbReference type="ChEBI" id="CHEBI:61977"/>
        <dbReference type="EC" id="3.1.3.16"/>
    </reaction>
</comment>
<evidence type="ECO:0000256" key="3">
    <source>
        <dbReference type="ARBA" id="ARBA00022723"/>
    </source>
</evidence>
<evidence type="ECO:0000256" key="6">
    <source>
        <dbReference type="ARBA" id="ARBA00023211"/>
    </source>
</evidence>
<dbReference type="GO" id="GO:0004722">
    <property type="term" value="F:protein serine/threonine phosphatase activity"/>
    <property type="evidence" value="ECO:0007669"/>
    <property type="project" value="UniProtKB-EC"/>
</dbReference>
<dbReference type="Proteomes" id="UP000601522">
    <property type="component" value="Unassembled WGS sequence"/>
</dbReference>
<comment type="cofactor">
    <cofactor evidence="1">
        <name>Mn(2+)</name>
        <dbReference type="ChEBI" id="CHEBI:29035"/>
    </cofactor>
</comment>
<dbReference type="NCBIfam" id="NF033484">
    <property type="entry name" value="Stp1_PP2C_phos"/>
    <property type="match status" value="1"/>
</dbReference>
<dbReference type="PROSITE" id="PS51746">
    <property type="entry name" value="PPM_2"/>
    <property type="match status" value="1"/>
</dbReference>
<dbReference type="AlphaFoldDB" id="A0A926ILS5"/>
<accession>A0A926ILS5</accession>